<reference evidence="3 5" key="1">
    <citation type="submission" date="2015-07" db="EMBL/GenBank/DDBJ databases">
        <title>Fjat-14205 dsm 2895.</title>
        <authorList>
            <person name="Liu B."/>
            <person name="Wang J."/>
            <person name="Zhu Y."/>
            <person name="Liu G."/>
            <person name="Chen Q."/>
            <person name="Chen Z."/>
            <person name="Lan J."/>
            <person name="Che J."/>
            <person name="Ge C."/>
            <person name="Shi H."/>
            <person name="Pan Z."/>
            <person name="Liu X."/>
        </authorList>
    </citation>
    <scope>NUCLEOTIDE SEQUENCE [LARGE SCALE GENOMIC DNA]</scope>
    <source>
        <strain evidence="3 5">DSM 2895</strain>
    </source>
</reference>
<gene>
    <name evidence="3" type="ORF">AF333_13210</name>
    <name evidence="4" type="ORF">SAMN04487909_102301</name>
</gene>
<dbReference type="STRING" id="47500.AF333_13210"/>
<dbReference type="InterPro" id="IPR012854">
    <property type="entry name" value="Cu_amine_oxidase-like_N"/>
</dbReference>
<protein>
    <submittedName>
        <fullName evidence="4">Copper amine oxidase N-terminal domain-containing protein</fullName>
    </submittedName>
</protein>
<dbReference type="GeneID" id="42306130"/>
<name>A0A0D1XWQ5_ANEMI</name>
<dbReference type="AlphaFoldDB" id="A0A0D1XWQ5"/>
<feature type="chain" id="PRO_5010414724" evidence="1">
    <location>
        <begin position="24"/>
        <end position="239"/>
    </location>
</feature>
<dbReference type="Pfam" id="PF07833">
    <property type="entry name" value="Cu_amine_oxidN1"/>
    <property type="match status" value="1"/>
</dbReference>
<dbReference type="SUPFAM" id="SSF55383">
    <property type="entry name" value="Copper amine oxidase, domain N"/>
    <property type="match status" value="1"/>
</dbReference>
<dbReference type="OrthoDB" id="2056865at2"/>
<evidence type="ECO:0000259" key="2">
    <source>
        <dbReference type="Pfam" id="PF07833"/>
    </source>
</evidence>
<accession>A0A0D1XWQ5</accession>
<organism evidence="3 5">
    <name type="scientific">Aneurinibacillus migulanus</name>
    <name type="common">Bacillus migulanus</name>
    <dbReference type="NCBI Taxonomy" id="47500"/>
    <lineage>
        <taxon>Bacteria</taxon>
        <taxon>Bacillati</taxon>
        <taxon>Bacillota</taxon>
        <taxon>Bacilli</taxon>
        <taxon>Bacillales</taxon>
        <taxon>Paenibacillaceae</taxon>
        <taxon>Aneurinibacillus group</taxon>
        <taxon>Aneurinibacillus</taxon>
    </lineage>
</organism>
<keyword evidence="1" id="KW-0732">Signal</keyword>
<feature type="signal peptide" evidence="1">
    <location>
        <begin position="1"/>
        <end position="23"/>
    </location>
</feature>
<proteinExistence type="predicted"/>
<dbReference type="EMBL" id="FNED01000002">
    <property type="protein sequence ID" value="SDI25786.1"/>
    <property type="molecule type" value="Genomic_DNA"/>
</dbReference>
<evidence type="ECO:0000313" key="4">
    <source>
        <dbReference type="EMBL" id="SDI25786.1"/>
    </source>
</evidence>
<dbReference type="Gene3D" id="3.30.457.10">
    <property type="entry name" value="Copper amine oxidase-like, N-terminal domain"/>
    <property type="match status" value="1"/>
</dbReference>
<dbReference type="EMBL" id="LGUG01000004">
    <property type="protein sequence ID" value="KON96294.1"/>
    <property type="molecule type" value="Genomic_DNA"/>
</dbReference>
<evidence type="ECO:0000313" key="3">
    <source>
        <dbReference type="EMBL" id="KON96294.1"/>
    </source>
</evidence>
<evidence type="ECO:0000256" key="1">
    <source>
        <dbReference type="SAM" id="SignalP"/>
    </source>
</evidence>
<dbReference type="Proteomes" id="UP000037269">
    <property type="component" value="Unassembled WGS sequence"/>
</dbReference>
<feature type="domain" description="Copper amine oxidase-like N-terminal" evidence="2">
    <location>
        <begin position="31"/>
        <end position="82"/>
    </location>
</feature>
<sequence length="239" mass="27044">MKKKWLLVGLVLLLSLVIHVAYAASELTILIHGKKVTSDIPAKIENGTILVPLRVIAENLNQKVQWDPKTNTVTIEEKMQQSEIKRMVVQRDKDIFIAGSLGGSDNHSAANQALIYNLYTLYNEVYRGFLSTDLGTDMKLKTESDLPFIKNSEATKEGAAKESYTFIRMVRSPYITQPGQNAPSSKDLVFYLDPKNQNDLYIAVQNPEQVKEWTTYTVKGYGLWLQKEIDIYLRGSRGL</sequence>
<keyword evidence="5" id="KW-1185">Reference proteome</keyword>
<evidence type="ECO:0000313" key="6">
    <source>
        <dbReference type="Proteomes" id="UP000182836"/>
    </source>
</evidence>
<dbReference type="InterPro" id="IPR036582">
    <property type="entry name" value="Mao_N_sf"/>
</dbReference>
<reference evidence="4 6" key="2">
    <citation type="submission" date="2016-10" db="EMBL/GenBank/DDBJ databases">
        <authorList>
            <person name="de Groot N.N."/>
        </authorList>
    </citation>
    <scope>NUCLEOTIDE SEQUENCE [LARGE SCALE GENOMIC DNA]</scope>
    <source>
        <strain evidence="4 6">DSM 2895</strain>
    </source>
</reference>
<dbReference type="Proteomes" id="UP000182836">
    <property type="component" value="Unassembled WGS sequence"/>
</dbReference>
<dbReference type="RefSeq" id="WP_043063979.1">
    <property type="nucleotide sequence ID" value="NZ_BJOA01000007.1"/>
</dbReference>
<evidence type="ECO:0000313" key="5">
    <source>
        <dbReference type="Proteomes" id="UP000037269"/>
    </source>
</evidence>
<dbReference type="PATRIC" id="fig|47500.8.peg.1401"/>